<dbReference type="InterPro" id="IPR009776">
    <property type="entry name" value="Spore_0_M"/>
</dbReference>
<dbReference type="AlphaFoldDB" id="A0A2V5K502"/>
<proteinExistence type="predicted"/>
<dbReference type="OrthoDB" id="2351239at2"/>
<evidence type="ECO:0000313" key="1">
    <source>
        <dbReference type="EMBL" id="PYI53812.1"/>
    </source>
</evidence>
<evidence type="ECO:0000313" key="2">
    <source>
        <dbReference type="Proteomes" id="UP000247476"/>
    </source>
</evidence>
<sequence length="258" mass="28723">MSLFNRMLASIGIGGAKVDTKLERGEYAPGEEVRGVVHIRGGSVEQEIGSIYILVMTQYVKEHDDRKYTENYALAKIRVSDRMTLRANDSVEVPFAFELPVDTPATIGGQPVWLRTGLDIEMAVDPSDDDAIRVRPHPHAETVLAAAERLGCRLKSARCEYARYGRGGVPFVQEFEFYPGHGYGSRMTELELVFFPRPGGLDVLVEVDRRARGLTGFLEQAFDMDERKQVLRLGAAELNGGPDAIAHLLAETIERHTY</sequence>
<dbReference type="PANTHER" id="PTHR40053">
    <property type="entry name" value="SPORULATION-CONTROL PROTEIN SPO0M"/>
    <property type="match status" value="1"/>
</dbReference>
<dbReference type="PANTHER" id="PTHR40053:SF1">
    <property type="entry name" value="SPORULATION-CONTROL PROTEIN SPO0M"/>
    <property type="match status" value="1"/>
</dbReference>
<dbReference type="EMBL" id="QJVJ01000006">
    <property type="protein sequence ID" value="PYI53812.1"/>
    <property type="molecule type" value="Genomic_DNA"/>
</dbReference>
<dbReference type="Proteomes" id="UP000247476">
    <property type="component" value="Unassembled WGS sequence"/>
</dbReference>
<accession>A0A2V5K502</accession>
<keyword evidence="2" id="KW-1185">Reference proteome</keyword>
<dbReference type="Pfam" id="PF07070">
    <property type="entry name" value="Spo0M"/>
    <property type="match status" value="1"/>
</dbReference>
<reference evidence="1 2" key="1">
    <citation type="submission" date="2018-05" db="EMBL/GenBank/DDBJ databases">
        <title>Paenibacillus flagellatus sp. nov., isolated from selenium mineral soil.</title>
        <authorList>
            <person name="Dai X."/>
        </authorList>
    </citation>
    <scope>NUCLEOTIDE SEQUENCE [LARGE SCALE GENOMIC DNA]</scope>
    <source>
        <strain evidence="1 2">DXL2</strain>
    </source>
</reference>
<name>A0A2V5K502_9BACL</name>
<dbReference type="RefSeq" id="WP_110840800.1">
    <property type="nucleotide sequence ID" value="NZ_QJVJ01000006.1"/>
</dbReference>
<organism evidence="1 2">
    <name type="scientific">Paenibacillus flagellatus</name>
    <dbReference type="NCBI Taxonomy" id="2211139"/>
    <lineage>
        <taxon>Bacteria</taxon>
        <taxon>Bacillati</taxon>
        <taxon>Bacillota</taxon>
        <taxon>Bacilli</taxon>
        <taxon>Bacillales</taxon>
        <taxon>Paenibacillaceae</taxon>
        <taxon>Paenibacillus</taxon>
    </lineage>
</organism>
<protein>
    <submittedName>
        <fullName evidence="1">Sporulation protein</fullName>
    </submittedName>
</protein>
<gene>
    <name evidence="1" type="ORF">DLM86_14740</name>
</gene>
<comment type="caution">
    <text evidence="1">The sequence shown here is derived from an EMBL/GenBank/DDBJ whole genome shotgun (WGS) entry which is preliminary data.</text>
</comment>